<evidence type="ECO:0000313" key="3">
    <source>
        <dbReference type="EMBL" id="MDC0673554.1"/>
    </source>
</evidence>
<dbReference type="InterPro" id="IPR006860">
    <property type="entry name" value="FecR"/>
</dbReference>
<evidence type="ECO:0000256" key="1">
    <source>
        <dbReference type="SAM" id="Phobius"/>
    </source>
</evidence>
<feature type="domain" description="FecR protein" evidence="2">
    <location>
        <begin position="110"/>
        <end position="197"/>
    </location>
</feature>
<keyword evidence="1" id="KW-1133">Transmembrane helix</keyword>
<comment type="caution">
    <text evidence="3">The sequence shown here is derived from an EMBL/GenBank/DDBJ whole genome shotgun (WGS) entry which is preliminary data.</text>
</comment>
<dbReference type="PANTHER" id="PTHR30273:SF2">
    <property type="entry name" value="PROTEIN FECR"/>
    <property type="match status" value="1"/>
</dbReference>
<feature type="transmembrane region" description="Helical" evidence="1">
    <location>
        <begin position="48"/>
        <end position="66"/>
    </location>
</feature>
<sequence>MNDDYLWQRAGDDPEIRALEQQLAGLAHGGEPLPELPERTGARRPWRGLGLAAAVLLVGATAWLALGTGENPGREPASGWALRGQVGGTRCDGAVASGVCGLAVGEFIEAEARLDLAVADIGTLALEPDTRLGLVASGAAEHRLKLERGTIHARVLAPPRLLVVETPGATAVDLGCSYTLSVDAAGAGFLAVETGAVALEHAELSVHVPAGARTETRPGAAPGVPYFTDAEPALQQALERLSFETGAAELVEVALAAARPRDSLSLWHLLPRVGPEQRVLVVRRIAELVELDRAALSEAALVELEPAALEQLRRELEPSWG</sequence>
<dbReference type="EMBL" id="JAQNDN010000022">
    <property type="protein sequence ID" value="MDC0673554.1"/>
    <property type="molecule type" value="Genomic_DNA"/>
</dbReference>
<evidence type="ECO:0000313" key="4">
    <source>
        <dbReference type="Proteomes" id="UP001217838"/>
    </source>
</evidence>
<dbReference type="Proteomes" id="UP001217838">
    <property type="component" value="Unassembled WGS sequence"/>
</dbReference>
<organism evidence="3 4">
    <name type="scientific">Nannocystis radixulma</name>
    <dbReference type="NCBI Taxonomy" id="2995305"/>
    <lineage>
        <taxon>Bacteria</taxon>
        <taxon>Pseudomonadati</taxon>
        <taxon>Myxococcota</taxon>
        <taxon>Polyangia</taxon>
        <taxon>Nannocystales</taxon>
        <taxon>Nannocystaceae</taxon>
        <taxon>Nannocystis</taxon>
    </lineage>
</organism>
<keyword evidence="1" id="KW-0812">Transmembrane</keyword>
<name>A0ABT5BHD0_9BACT</name>
<gene>
    <name evidence="3" type="ORF">POL58_37765</name>
</gene>
<dbReference type="PANTHER" id="PTHR30273">
    <property type="entry name" value="PERIPLASMIC SIGNAL SENSOR AND SIGMA FACTOR ACTIVATOR FECR-RELATED"/>
    <property type="match status" value="1"/>
</dbReference>
<accession>A0ABT5BHD0</accession>
<proteinExistence type="predicted"/>
<dbReference type="Pfam" id="PF04773">
    <property type="entry name" value="FecR"/>
    <property type="match status" value="1"/>
</dbReference>
<dbReference type="RefSeq" id="WP_272006801.1">
    <property type="nucleotide sequence ID" value="NZ_JAQNDN010000022.1"/>
</dbReference>
<reference evidence="3 4" key="1">
    <citation type="submission" date="2022-11" db="EMBL/GenBank/DDBJ databases">
        <title>Minimal conservation of predation-associated metabolite biosynthetic gene clusters underscores biosynthetic potential of Myxococcota including descriptions for ten novel species: Archangium lansinium sp. nov., Myxococcus landrumus sp. nov., Nannocystis bai.</title>
        <authorList>
            <person name="Ahearne A."/>
            <person name="Stevens C."/>
            <person name="Dowd S."/>
        </authorList>
    </citation>
    <scope>NUCLEOTIDE SEQUENCE [LARGE SCALE GENOMIC DNA]</scope>
    <source>
        <strain evidence="3 4">NCELM</strain>
    </source>
</reference>
<evidence type="ECO:0000259" key="2">
    <source>
        <dbReference type="Pfam" id="PF04773"/>
    </source>
</evidence>
<dbReference type="InterPro" id="IPR012373">
    <property type="entry name" value="Ferrdict_sens_TM"/>
</dbReference>
<protein>
    <recommendedName>
        <fullName evidence="2">FecR protein domain-containing protein</fullName>
    </recommendedName>
</protein>
<keyword evidence="4" id="KW-1185">Reference proteome</keyword>
<keyword evidence="1" id="KW-0472">Membrane</keyword>